<sequence length="152" mass="18282">MSSFQEKFHDIFTFDIIRMCKIIEIIQYSFIYIVLITICAFILNKYYFNKIHLIPLKPKQSLYDIIKYLLKFWLDVVIFIIIIFYVKKIGLLFPSIPSLFYKKFIPNTTLELTVHMAIIVFFMELLPIFKKHIRVFNSILAKDEHIHLTPIK</sequence>
<feature type="transmembrane region" description="Helical" evidence="1">
    <location>
        <begin position="68"/>
        <end position="86"/>
    </location>
</feature>
<feature type="transmembrane region" description="Helical" evidence="1">
    <location>
        <begin position="25"/>
        <end position="47"/>
    </location>
</feature>
<keyword evidence="1" id="KW-0472">Membrane</keyword>
<keyword evidence="1" id="KW-0812">Transmembrane</keyword>
<organism evidence="2">
    <name type="scientific">viral metagenome</name>
    <dbReference type="NCBI Taxonomy" id="1070528"/>
    <lineage>
        <taxon>unclassified sequences</taxon>
        <taxon>metagenomes</taxon>
        <taxon>organismal metagenomes</taxon>
    </lineage>
</organism>
<dbReference type="AlphaFoldDB" id="A0A6C0KIP4"/>
<reference evidence="2" key="1">
    <citation type="journal article" date="2020" name="Nature">
        <title>Giant virus diversity and host interactions through global metagenomics.</title>
        <authorList>
            <person name="Schulz F."/>
            <person name="Roux S."/>
            <person name="Paez-Espino D."/>
            <person name="Jungbluth S."/>
            <person name="Walsh D.A."/>
            <person name="Denef V.J."/>
            <person name="McMahon K.D."/>
            <person name="Konstantinidis K.T."/>
            <person name="Eloe-Fadrosh E.A."/>
            <person name="Kyrpides N.C."/>
            <person name="Woyke T."/>
        </authorList>
    </citation>
    <scope>NUCLEOTIDE SEQUENCE</scope>
    <source>
        <strain evidence="2">GVMAG-S-3300012919-55</strain>
    </source>
</reference>
<name>A0A6C0KIP4_9ZZZZ</name>
<accession>A0A6C0KIP4</accession>
<dbReference type="EMBL" id="MN740918">
    <property type="protein sequence ID" value="QHU17815.1"/>
    <property type="molecule type" value="Genomic_DNA"/>
</dbReference>
<evidence type="ECO:0000256" key="1">
    <source>
        <dbReference type="SAM" id="Phobius"/>
    </source>
</evidence>
<keyword evidence="1" id="KW-1133">Transmembrane helix</keyword>
<feature type="transmembrane region" description="Helical" evidence="1">
    <location>
        <begin position="112"/>
        <end position="129"/>
    </location>
</feature>
<proteinExistence type="predicted"/>
<evidence type="ECO:0000313" key="2">
    <source>
        <dbReference type="EMBL" id="QHU17815.1"/>
    </source>
</evidence>
<protein>
    <submittedName>
        <fullName evidence="2">Uncharacterized protein</fullName>
    </submittedName>
</protein>